<feature type="transmembrane region" description="Helical" evidence="2">
    <location>
        <begin position="143"/>
        <end position="166"/>
    </location>
</feature>
<keyword evidence="4" id="KW-1185">Reference proteome</keyword>
<dbReference type="AlphaFoldDB" id="A0A841RKP4"/>
<dbReference type="SUPFAM" id="SSF103473">
    <property type="entry name" value="MFS general substrate transporter"/>
    <property type="match status" value="1"/>
</dbReference>
<keyword evidence="2" id="KW-0812">Transmembrane</keyword>
<feature type="transmembrane region" description="Helical" evidence="2">
    <location>
        <begin position="83"/>
        <end position="102"/>
    </location>
</feature>
<feature type="transmembrane region" description="Helical" evidence="2">
    <location>
        <begin position="255"/>
        <end position="274"/>
    </location>
</feature>
<dbReference type="EMBL" id="JACHON010000003">
    <property type="protein sequence ID" value="MBB6512522.1"/>
    <property type="molecule type" value="Genomic_DNA"/>
</dbReference>
<proteinExistence type="predicted"/>
<evidence type="ECO:0000256" key="2">
    <source>
        <dbReference type="SAM" id="Phobius"/>
    </source>
</evidence>
<comment type="subcellular location">
    <subcellularLocation>
        <location evidence="1">Cell membrane</location>
        <topology evidence="1">Multi-pass membrane protein</topology>
    </subcellularLocation>
</comment>
<dbReference type="Gene3D" id="1.20.1250.20">
    <property type="entry name" value="MFS general substrate transporter like domains"/>
    <property type="match status" value="1"/>
</dbReference>
<dbReference type="InterPro" id="IPR052528">
    <property type="entry name" value="Sugar_transport-like"/>
</dbReference>
<evidence type="ECO:0000256" key="1">
    <source>
        <dbReference type="ARBA" id="ARBA00004651"/>
    </source>
</evidence>
<feature type="transmembrane region" description="Helical" evidence="2">
    <location>
        <begin position="21"/>
        <end position="44"/>
    </location>
</feature>
<dbReference type="InterPro" id="IPR036259">
    <property type="entry name" value="MFS_trans_sf"/>
</dbReference>
<feature type="transmembrane region" description="Helical" evidence="2">
    <location>
        <begin position="50"/>
        <end position="71"/>
    </location>
</feature>
<evidence type="ECO:0000313" key="3">
    <source>
        <dbReference type="EMBL" id="MBB6512522.1"/>
    </source>
</evidence>
<comment type="caution">
    <text evidence="3">The sequence shown here is derived from an EMBL/GenBank/DDBJ whole genome shotgun (WGS) entry which is preliminary data.</text>
</comment>
<feature type="transmembrane region" description="Helical" evidence="2">
    <location>
        <begin position="108"/>
        <end position="131"/>
    </location>
</feature>
<dbReference type="RefSeq" id="WP_184245869.1">
    <property type="nucleotide sequence ID" value="NZ_BAAACU010000058.1"/>
</dbReference>
<dbReference type="InterPro" id="IPR011701">
    <property type="entry name" value="MFS"/>
</dbReference>
<feature type="transmembrane region" description="Helical" evidence="2">
    <location>
        <begin position="379"/>
        <end position="398"/>
    </location>
</feature>
<dbReference type="PANTHER" id="PTHR23526">
    <property type="entry name" value="INTEGRAL MEMBRANE TRANSPORT PROTEIN-RELATED"/>
    <property type="match status" value="1"/>
</dbReference>
<sequence length="406" mass="46078">MPKNNQKLKKTQRLSTHAKNVLINHAIFQFGGSLSVIFVNLYLWRLTNDLWVNGMYNLVALLAQAVTTFGIGKMSKRKGRTTIYRYGIFMTALFYLLLVIVQEAMVHYFLLFALLRGIAQGLYWVAYFTIVHEVSSNENRHRYLGLNQMIMSTANLVAPALAGIVIGLFDSLIGYVLVFGMAFVMFIFATIGSFRIKKESIQHRTYYMKYLSSIIKKKQGFGKALFGWLIIGFPQGIFMYVPAILIYSIFNSEEIVGILNAAFLAVTILASYVISRVAKTENTRQYLWIAAIGLIVSSIFITIEIAVWSVVIFMVTKNVFKPLQGNAYAAYYFQWLDHIPLRSAFRTESVVLRETLINCGRGLGIVVFMIFSNEINTQTVGFVILAVMMIQLLLPFLVNHNKMMEG</sequence>
<feature type="transmembrane region" description="Helical" evidence="2">
    <location>
        <begin position="225"/>
        <end position="249"/>
    </location>
</feature>
<reference evidence="3 4" key="1">
    <citation type="submission" date="2020-08" db="EMBL/GenBank/DDBJ databases">
        <title>Genomic Encyclopedia of Type Strains, Phase IV (KMG-IV): sequencing the most valuable type-strain genomes for metagenomic binning, comparative biology and taxonomic classification.</title>
        <authorList>
            <person name="Goeker M."/>
        </authorList>
    </citation>
    <scope>NUCLEOTIDE SEQUENCE [LARGE SCALE GENOMIC DNA]</scope>
    <source>
        <strain evidence="3 4">DSM 11805</strain>
    </source>
</reference>
<name>A0A841RKP4_9BACI</name>
<dbReference type="Proteomes" id="UP000572212">
    <property type="component" value="Unassembled WGS sequence"/>
</dbReference>
<keyword evidence="2" id="KW-0472">Membrane</keyword>
<gene>
    <name evidence="3" type="ORF">GGQ92_001305</name>
</gene>
<dbReference type="GO" id="GO:0022857">
    <property type="term" value="F:transmembrane transporter activity"/>
    <property type="evidence" value="ECO:0007669"/>
    <property type="project" value="InterPro"/>
</dbReference>
<protein>
    <submittedName>
        <fullName evidence="3">YQGE family putative transporter</fullName>
    </submittedName>
</protein>
<feature type="transmembrane region" description="Helical" evidence="2">
    <location>
        <begin position="172"/>
        <end position="194"/>
    </location>
</feature>
<feature type="transmembrane region" description="Helical" evidence="2">
    <location>
        <begin position="286"/>
        <end position="315"/>
    </location>
</feature>
<dbReference type="PANTHER" id="PTHR23526:SF2">
    <property type="entry name" value="MAJOR FACILITATOR SUPERFAMILY (MFS) PROFILE DOMAIN-CONTAINING PROTEIN"/>
    <property type="match status" value="1"/>
</dbReference>
<accession>A0A841RKP4</accession>
<keyword evidence="2" id="KW-1133">Transmembrane helix</keyword>
<organism evidence="3 4">
    <name type="scientific">Gracilibacillus halotolerans</name>
    <dbReference type="NCBI Taxonomy" id="74386"/>
    <lineage>
        <taxon>Bacteria</taxon>
        <taxon>Bacillati</taxon>
        <taxon>Bacillota</taxon>
        <taxon>Bacilli</taxon>
        <taxon>Bacillales</taxon>
        <taxon>Bacillaceae</taxon>
        <taxon>Gracilibacillus</taxon>
    </lineage>
</organism>
<dbReference type="GO" id="GO:0005886">
    <property type="term" value="C:plasma membrane"/>
    <property type="evidence" value="ECO:0007669"/>
    <property type="project" value="UniProtKB-SubCell"/>
</dbReference>
<evidence type="ECO:0000313" key="4">
    <source>
        <dbReference type="Proteomes" id="UP000572212"/>
    </source>
</evidence>
<dbReference type="Pfam" id="PF07690">
    <property type="entry name" value="MFS_1"/>
    <property type="match status" value="1"/>
</dbReference>